<organism evidence="1 2">
    <name type="scientific">Potamilus streckersoni</name>
    <dbReference type="NCBI Taxonomy" id="2493646"/>
    <lineage>
        <taxon>Eukaryota</taxon>
        <taxon>Metazoa</taxon>
        <taxon>Spiralia</taxon>
        <taxon>Lophotrochozoa</taxon>
        <taxon>Mollusca</taxon>
        <taxon>Bivalvia</taxon>
        <taxon>Autobranchia</taxon>
        <taxon>Heteroconchia</taxon>
        <taxon>Palaeoheterodonta</taxon>
        <taxon>Unionida</taxon>
        <taxon>Unionoidea</taxon>
        <taxon>Unionidae</taxon>
        <taxon>Ambleminae</taxon>
        <taxon>Lampsilini</taxon>
        <taxon>Potamilus</taxon>
    </lineage>
</organism>
<comment type="caution">
    <text evidence="1">The sequence shown here is derived from an EMBL/GenBank/DDBJ whole genome shotgun (WGS) entry which is preliminary data.</text>
</comment>
<reference evidence="1" key="1">
    <citation type="journal article" date="2021" name="Genome Biol. Evol.">
        <title>A High-Quality Reference Genome for a Parasitic Bivalve with Doubly Uniparental Inheritance (Bivalvia: Unionida).</title>
        <authorList>
            <person name="Smith C.H."/>
        </authorList>
    </citation>
    <scope>NUCLEOTIDE SEQUENCE</scope>
    <source>
        <strain evidence="1">CHS0354</strain>
    </source>
</reference>
<protein>
    <submittedName>
        <fullName evidence="1">Uncharacterized protein</fullName>
    </submittedName>
</protein>
<evidence type="ECO:0000313" key="1">
    <source>
        <dbReference type="EMBL" id="KAK3597116.1"/>
    </source>
</evidence>
<reference evidence="1" key="3">
    <citation type="submission" date="2023-05" db="EMBL/GenBank/DDBJ databases">
        <authorList>
            <person name="Smith C.H."/>
        </authorList>
    </citation>
    <scope>NUCLEOTIDE SEQUENCE</scope>
    <source>
        <strain evidence="1">CHS0354</strain>
        <tissue evidence="1">Mantle</tissue>
    </source>
</reference>
<proteinExistence type="predicted"/>
<dbReference type="EMBL" id="JAEAOA010001306">
    <property type="protein sequence ID" value="KAK3597116.1"/>
    <property type="molecule type" value="Genomic_DNA"/>
</dbReference>
<dbReference type="Proteomes" id="UP001195483">
    <property type="component" value="Unassembled WGS sequence"/>
</dbReference>
<dbReference type="AlphaFoldDB" id="A0AAE0SSK0"/>
<sequence>MVSPHHSNVVIFTVSHKPINFFHNFGKALFRFYNEMSFCLFTRALYSRACGEISMILIWVKTFHAVCMLFTNKRKNTAFTKHECSFLSGQTYFTYEKKRRSISGLDEVDSGIAQESSFRIL</sequence>
<evidence type="ECO:0000313" key="2">
    <source>
        <dbReference type="Proteomes" id="UP001195483"/>
    </source>
</evidence>
<accession>A0AAE0SSK0</accession>
<keyword evidence="2" id="KW-1185">Reference proteome</keyword>
<name>A0AAE0SSK0_9BIVA</name>
<reference evidence="1" key="2">
    <citation type="journal article" date="2021" name="Genome Biol. Evol.">
        <title>Developing a high-quality reference genome for a parasitic bivalve with doubly uniparental inheritance (Bivalvia: Unionida).</title>
        <authorList>
            <person name="Smith C.H."/>
        </authorList>
    </citation>
    <scope>NUCLEOTIDE SEQUENCE</scope>
    <source>
        <strain evidence="1">CHS0354</strain>
        <tissue evidence="1">Mantle</tissue>
    </source>
</reference>
<gene>
    <name evidence="1" type="ORF">CHS0354_021224</name>
</gene>